<dbReference type="Proteomes" id="UP000319374">
    <property type="component" value="Chromosome"/>
</dbReference>
<dbReference type="Pfam" id="PF05592">
    <property type="entry name" value="Bac_rhamnosid"/>
    <property type="match status" value="1"/>
</dbReference>
<dbReference type="InterPro" id="IPR016007">
    <property type="entry name" value="Alpha_rhamnosid"/>
</dbReference>
<dbReference type="SUPFAM" id="SSF48208">
    <property type="entry name" value="Six-hairpin glycosidases"/>
    <property type="match status" value="1"/>
</dbReference>
<dbReference type="AlphaFoldDB" id="A0A4Y1X3T4"/>
<evidence type="ECO:0000259" key="4">
    <source>
        <dbReference type="Pfam" id="PF05592"/>
    </source>
</evidence>
<keyword evidence="9" id="KW-1185">Reference proteome</keyword>
<evidence type="ECO:0000256" key="3">
    <source>
        <dbReference type="ARBA" id="ARBA00022801"/>
    </source>
</evidence>
<dbReference type="EMBL" id="AP019736">
    <property type="protein sequence ID" value="BBL07702.1"/>
    <property type="molecule type" value="Genomic_DNA"/>
</dbReference>
<evidence type="ECO:0000256" key="1">
    <source>
        <dbReference type="ARBA" id="ARBA00001445"/>
    </source>
</evidence>
<dbReference type="PANTHER" id="PTHR33307:SF6">
    <property type="entry name" value="ALPHA-RHAMNOSIDASE (EUROFUNG)-RELATED"/>
    <property type="match status" value="1"/>
</dbReference>
<name>A0A4Y1X3T4_9BACT</name>
<dbReference type="Gene3D" id="2.60.40.10">
    <property type="entry name" value="Immunoglobulins"/>
    <property type="match status" value="1"/>
</dbReference>
<dbReference type="InterPro" id="IPR035398">
    <property type="entry name" value="Bac_rhamnosid_C"/>
</dbReference>
<gene>
    <name evidence="8" type="ORF">A5CPEGH6_23400</name>
</gene>
<accession>A0A4Y1X3T4</accession>
<evidence type="ECO:0000313" key="9">
    <source>
        <dbReference type="Proteomes" id="UP000319374"/>
    </source>
</evidence>
<dbReference type="EC" id="3.2.1.40" evidence="2"/>
<dbReference type="Pfam" id="PF17389">
    <property type="entry name" value="Bac_rhamnosid6H"/>
    <property type="match status" value="1"/>
</dbReference>
<sequence>MMKTRTLCCAASLLLLAGCRSEQPVRPKELRCENLTDPLAIDSARPHFSWKTDAGGDFRQSGYEIRVAADSTELLGEGAGLWNSGRVASGASVLVPYEGRPLASPSLAYWKVRVWDDAGRVSAWSAIRRFGVGILEPSGWTGDWIGLPGTECPLLRRRFEAADTERTHLLHVASLGYHEVYVNGRKVSDRVLAPAVSELGERALSVTYDITSLLAEGRNEVVVWLGPGWYRRDTFRDASTDGPFVNVRLDEIAPEGPRTLLVSDTSWQGGESGYAPTPSATWRPLAFGGECVDGSRVPADLTPETLDGRTWRPVATARLSGLKISPQMCEPNVVRDTLRPRSLRRVADSVWVADMGREFNGWIELRMTGLKKGQRIAIDYSDWTNDDGSYRPQENSSNFEDLYIASGEGTEVFRNRFDHHAFQYLRIRGLAEEPAMLAGYAIQGGYADASTFECSDTDLNAIYDMVEYTLRNLAFGGYVVDCPHLERMGYGGDGNASCRTFQTLFDAAPLYMNWLQMWADCIRDDGGMPHNVPNPYPAGGGPYWCGFLITASWQTYLNYGDFRPVERYYPVMQRWLEYVDRYTVDGLLGRWPDTDYRGWYLGDWLAPEGVDYTAQESVDLVSNCYLCECLDALSKMAALLGREEEAARYGERLQALRTRIGEEFYDPETARYATGSQIDQIYPMLAGVTASEEVPKVTQRLFRETRERLGGHIGCGLVGVTVLTDWAIREGQADFVCSMLRKRDVPGYLAMIDRGATTTWEHWAGDRSRIHNCFNGIGAWFVQALGGIRPDERDPGYRHILFRPQTPAGIRWVRATKETPYGTAAIDWEIAEGRFAADIVVPANSTATFFLPDGVRTCELDGRTTEIPDGRVALAAGRHTLACATGHGNR</sequence>
<feature type="domain" description="Alpha-L-rhamnosidase C-terminal" evidence="7">
    <location>
        <begin position="787"/>
        <end position="860"/>
    </location>
</feature>
<dbReference type="InterPro" id="IPR035396">
    <property type="entry name" value="Bac_rhamnosid6H"/>
</dbReference>
<protein>
    <recommendedName>
        <fullName evidence="2">alpha-L-rhamnosidase</fullName>
        <ecNumber evidence="2">3.2.1.40</ecNumber>
    </recommendedName>
</protein>
<dbReference type="PANTHER" id="PTHR33307">
    <property type="entry name" value="ALPHA-RHAMNOSIDASE (EUROFUNG)"/>
    <property type="match status" value="1"/>
</dbReference>
<evidence type="ECO:0000259" key="6">
    <source>
        <dbReference type="Pfam" id="PF17389"/>
    </source>
</evidence>
<feature type="domain" description="Alpha-L-rhamnosidase six-hairpin glycosidase" evidence="6">
    <location>
        <begin position="448"/>
        <end position="784"/>
    </location>
</feature>
<dbReference type="Gene3D" id="2.60.120.260">
    <property type="entry name" value="Galactose-binding domain-like"/>
    <property type="match status" value="2"/>
</dbReference>
<dbReference type="InterPro" id="IPR008902">
    <property type="entry name" value="Rhamnosid_concanavalin"/>
</dbReference>
<dbReference type="RefSeq" id="WP_232522895.1">
    <property type="nucleotide sequence ID" value="NZ_AP019736.1"/>
</dbReference>
<comment type="catalytic activity">
    <reaction evidence="1">
        <text>Hydrolysis of terminal non-reducing alpha-L-rhamnose residues in alpha-L-rhamnosides.</text>
        <dbReference type="EC" id="3.2.1.40"/>
    </reaction>
</comment>
<proteinExistence type="predicted"/>
<dbReference type="PIRSF" id="PIRSF010631">
    <property type="entry name" value="A-rhamnsds"/>
    <property type="match status" value="1"/>
</dbReference>
<dbReference type="Pfam" id="PF25788">
    <property type="entry name" value="Ig_Rha78A_N"/>
    <property type="match status" value="1"/>
</dbReference>
<dbReference type="Pfam" id="PF17390">
    <property type="entry name" value="Bac_rhamnosid_C"/>
    <property type="match status" value="1"/>
</dbReference>
<dbReference type="PROSITE" id="PS51257">
    <property type="entry name" value="PROKAR_LIPOPROTEIN"/>
    <property type="match status" value="1"/>
</dbReference>
<dbReference type="InterPro" id="IPR012341">
    <property type="entry name" value="6hp_glycosidase-like_sf"/>
</dbReference>
<evidence type="ECO:0000313" key="8">
    <source>
        <dbReference type="EMBL" id="BBL07702.1"/>
    </source>
</evidence>
<dbReference type="Gene3D" id="1.50.10.10">
    <property type="match status" value="1"/>
</dbReference>
<feature type="domain" description="Alpha-L-rhamnosidase concanavalin-like" evidence="4">
    <location>
        <begin position="345"/>
        <end position="435"/>
    </location>
</feature>
<evidence type="ECO:0000259" key="5">
    <source>
        <dbReference type="Pfam" id="PF08531"/>
    </source>
</evidence>
<dbReference type="Gene3D" id="2.60.420.10">
    <property type="entry name" value="Maltose phosphorylase, domain 3"/>
    <property type="match status" value="1"/>
</dbReference>
<reference evidence="9" key="1">
    <citation type="submission" date="2019-06" db="EMBL/GenBank/DDBJ databases">
        <title>Alistipes onderdonkii subsp. vulgaris subsp. nov., Alistipes dispar sp. nov. and Alistipes communis sp. nov., isolated from human faeces, and creation of Alistipes onderdonkii subsp. onderdonkii subsp. nov.</title>
        <authorList>
            <person name="Sakamoto M."/>
            <person name="Ikeyama N."/>
            <person name="Ogata Y."/>
            <person name="Suda W."/>
            <person name="Iino T."/>
            <person name="Hattori M."/>
            <person name="Ohkuma M."/>
        </authorList>
    </citation>
    <scope>NUCLEOTIDE SEQUENCE [LARGE SCALE GENOMIC DNA]</scope>
    <source>
        <strain evidence="9">5CPEGH6</strain>
    </source>
</reference>
<dbReference type="GO" id="GO:0005975">
    <property type="term" value="P:carbohydrate metabolic process"/>
    <property type="evidence" value="ECO:0007669"/>
    <property type="project" value="InterPro"/>
</dbReference>
<keyword evidence="3" id="KW-0378">Hydrolase</keyword>
<dbReference type="InterPro" id="IPR013737">
    <property type="entry name" value="Bac_rhamnosid_N"/>
</dbReference>
<dbReference type="KEGG" id="ada:A5CPEGH6_23400"/>
<dbReference type="Pfam" id="PF08531">
    <property type="entry name" value="Bac_rhamnosid_N"/>
    <property type="match status" value="1"/>
</dbReference>
<dbReference type="InterPro" id="IPR013783">
    <property type="entry name" value="Ig-like_fold"/>
</dbReference>
<organism evidence="8 9">
    <name type="scientific">Alistipes dispar</name>
    <dbReference type="NCBI Taxonomy" id="2585119"/>
    <lineage>
        <taxon>Bacteria</taxon>
        <taxon>Pseudomonadati</taxon>
        <taxon>Bacteroidota</taxon>
        <taxon>Bacteroidia</taxon>
        <taxon>Bacteroidales</taxon>
        <taxon>Rikenellaceae</taxon>
        <taxon>Alistipes</taxon>
    </lineage>
</organism>
<evidence type="ECO:0000259" key="7">
    <source>
        <dbReference type="Pfam" id="PF17390"/>
    </source>
</evidence>
<evidence type="ECO:0000256" key="2">
    <source>
        <dbReference type="ARBA" id="ARBA00012652"/>
    </source>
</evidence>
<dbReference type="GeneID" id="98674323"/>
<feature type="domain" description="Bacterial alpha-L-rhamnosidase N-terminal" evidence="5">
    <location>
        <begin position="169"/>
        <end position="334"/>
    </location>
</feature>
<dbReference type="GO" id="GO:0030596">
    <property type="term" value="F:alpha-L-rhamnosidase activity"/>
    <property type="evidence" value="ECO:0007669"/>
    <property type="project" value="UniProtKB-EC"/>
</dbReference>
<dbReference type="InterPro" id="IPR008928">
    <property type="entry name" value="6-hairpin_glycosidase_sf"/>
</dbReference>